<feature type="transmembrane region" description="Helical" evidence="1">
    <location>
        <begin position="12"/>
        <end position="33"/>
    </location>
</feature>
<keyword evidence="1" id="KW-0812">Transmembrane</keyword>
<organism evidence="2 3">
    <name type="scientific">Pseudomonas edaphica</name>
    <dbReference type="NCBI Taxonomy" id="2006980"/>
    <lineage>
        <taxon>Bacteria</taxon>
        <taxon>Pseudomonadati</taxon>
        <taxon>Pseudomonadota</taxon>
        <taxon>Gammaproteobacteria</taxon>
        <taxon>Pseudomonadales</taxon>
        <taxon>Pseudomonadaceae</taxon>
        <taxon>Pseudomonas</taxon>
    </lineage>
</organism>
<proteinExistence type="predicted"/>
<dbReference type="EMBL" id="JACARL010000196">
    <property type="protein sequence ID" value="NWE85788.1"/>
    <property type="molecule type" value="Genomic_DNA"/>
</dbReference>
<comment type="caution">
    <text evidence="2">The sequence shown here is derived from an EMBL/GenBank/DDBJ whole genome shotgun (WGS) entry which is preliminary data.</text>
</comment>
<protein>
    <submittedName>
        <fullName evidence="2">General secretion pathway protein GspC</fullName>
    </submittedName>
</protein>
<keyword evidence="1" id="KW-1133">Transmembrane helix</keyword>
<gene>
    <name evidence="2" type="ORF">HX795_27075</name>
</gene>
<dbReference type="AlphaFoldDB" id="A0A7Y8FUZ6"/>
<reference evidence="2 3" key="1">
    <citation type="submission" date="2020-04" db="EMBL/GenBank/DDBJ databases">
        <title>Molecular characterization of pseudomonads from Agaricus bisporus reveal novel blotch 2 pathogens in Western Europe.</title>
        <authorList>
            <person name="Taparia T."/>
            <person name="Krijger M."/>
            <person name="Haynes E."/>
            <person name="Elpinstone J.G."/>
            <person name="Noble R."/>
            <person name="Van Der Wolf J."/>
        </authorList>
    </citation>
    <scope>NUCLEOTIDE SEQUENCE [LARGE SCALE GENOMIC DNA]</scope>
    <source>
        <strain evidence="2 3">K6002</strain>
    </source>
</reference>
<feature type="non-terminal residue" evidence="2">
    <location>
        <position position="34"/>
    </location>
</feature>
<sequence length="34" mass="3533">MAFALRFSPAHVVQALALLAALAGVAVWTPLLLT</sequence>
<evidence type="ECO:0000313" key="3">
    <source>
        <dbReference type="Proteomes" id="UP000590218"/>
    </source>
</evidence>
<dbReference type="Proteomes" id="UP000590218">
    <property type="component" value="Unassembled WGS sequence"/>
</dbReference>
<evidence type="ECO:0000256" key="1">
    <source>
        <dbReference type="SAM" id="Phobius"/>
    </source>
</evidence>
<evidence type="ECO:0000313" key="2">
    <source>
        <dbReference type="EMBL" id="NWE85788.1"/>
    </source>
</evidence>
<keyword evidence="1" id="KW-0472">Membrane</keyword>
<name>A0A7Y8FUZ6_9PSED</name>
<accession>A0A7Y8FUZ6</accession>